<name>A0A7D7NF88_9NEIS</name>
<feature type="domain" description="DNA ligase OB-like" evidence="6">
    <location>
        <begin position="210"/>
        <end position="274"/>
    </location>
</feature>
<evidence type="ECO:0000256" key="4">
    <source>
        <dbReference type="ARBA" id="ARBA00023204"/>
    </source>
</evidence>
<dbReference type="RefSeq" id="WP_182121905.1">
    <property type="nucleotide sequence ID" value="NZ_CP059567.1"/>
</dbReference>
<keyword evidence="2" id="KW-0235">DNA replication</keyword>
<dbReference type="KEGG" id="nsg:H3L94_10045"/>
<dbReference type="GO" id="GO:0016874">
    <property type="term" value="F:ligase activity"/>
    <property type="evidence" value="ECO:0007669"/>
    <property type="project" value="UniProtKB-KW"/>
</dbReference>
<proteinExistence type="predicted"/>
<evidence type="ECO:0000313" key="7">
    <source>
        <dbReference type="EMBL" id="QMT40174.1"/>
    </source>
</evidence>
<evidence type="ECO:0000313" key="8">
    <source>
        <dbReference type="Proteomes" id="UP000514752"/>
    </source>
</evidence>
<dbReference type="SUPFAM" id="SSF50249">
    <property type="entry name" value="Nucleic acid-binding proteins"/>
    <property type="match status" value="1"/>
</dbReference>
<dbReference type="Gene3D" id="3.30.1490.70">
    <property type="match status" value="1"/>
</dbReference>
<dbReference type="AlphaFoldDB" id="A0A7D7NF88"/>
<keyword evidence="1 7" id="KW-0436">Ligase</keyword>
<dbReference type="InterPro" id="IPR029319">
    <property type="entry name" value="DNA_ligase_OB"/>
</dbReference>
<dbReference type="CDD" id="cd07896">
    <property type="entry name" value="Adenylation_kDNA_ligase_like"/>
    <property type="match status" value="1"/>
</dbReference>
<dbReference type="PANTHER" id="PTHR47810:SF1">
    <property type="entry name" value="DNA LIGASE B"/>
    <property type="match status" value="1"/>
</dbReference>
<evidence type="ECO:0000256" key="1">
    <source>
        <dbReference type="ARBA" id="ARBA00022598"/>
    </source>
</evidence>
<evidence type="ECO:0000259" key="6">
    <source>
        <dbReference type="Pfam" id="PF14743"/>
    </source>
</evidence>
<evidence type="ECO:0000256" key="2">
    <source>
        <dbReference type="ARBA" id="ARBA00022705"/>
    </source>
</evidence>
<gene>
    <name evidence="7" type="ORF">H3L94_10045</name>
</gene>
<accession>A0A7D7NF88</accession>
<dbReference type="InterPro" id="IPR012340">
    <property type="entry name" value="NA-bd_OB-fold"/>
</dbReference>
<keyword evidence="4" id="KW-0234">DNA repair</keyword>
<evidence type="ECO:0000256" key="5">
    <source>
        <dbReference type="SAM" id="SignalP"/>
    </source>
</evidence>
<dbReference type="SUPFAM" id="SSF56091">
    <property type="entry name" value="DNA ligase/mRNA capping enzyme, catalytic domain"/>
    <property type="match status" value="1"/>
</dbReference>
<reference evidence="7 8" key="1">
    <citation type="submission" date="2020-07" db="EMBL/GenBank/DDBJ databases">
        <title>Genomic diversity of species in the Neisseriaceae family.</title>
        <authorList>
            <person name="Vincent A.T."/>
            <person name="Bernet E."/>
            <person name="Veyrier F.J."/>
        </authorList>
    </citation>
    <scope>NUCLEOTIDE SEQUENCE [LARGE SCALE GENOMIC DNA]</scope>
    <source>
        <strain evidence="7 8">DSM 22244</strain>
    </source>
</reference>
<dbReference type="GO" id="GO:0006281">
    <property type="term" value="P:DNA repair"/>
    <property type="evidence" value="ECO:0007669"/>
    <property type="project" value="UniProtKB-KW"/>
</dbReference>
<dbReference type="Pfam" id="PF14743">
    <property type="entry name" value="DNA_ligase_OB_2"/>
    <property type="match status" value="1"/>
</dbReference>
<dbReference type="Gene3D" id="2.40.50.140">
    <property type="entry name" value="Nucleic acid-binding proteins"/>
    <property type="match status" value="1"/>
</dbReference>
<sequence>MKSLFFRLCCLLFLFTAPAAAENVRPADMMLAQEYRSQDIRGWLASEKLDGVRAFWNGQYLISRGGHILPAPGWFTRGFPPYALDGELYAGRGRFEHTSAAVRGHRPEAWQTIRYHVFDVPDAEGGLLQRLSALSGYLKNHPNTRIRLIEQIPVADAAAAHALLQRIEAGGGEGLILRHPHAPYPRGRSPLVLKMKSEHDAECRVVAHHPGRGRYEGLLGALSCENRHGRFRIGSGFSRHDRAHPPPIGSTITYRYRGFTRHGTPRFATFVRQRPTE</sequence>
<feature type="chain" id="PRO_5027639591" evidence="5">
    <location>
        <begin position="22"/>
        <end position="277"/>
    </location>
</feature>
<dbReference type="Proteomes" id="UP000514752">
    <property type="component" value="Chromosome"/>
</dbReference>
<feature type="signal peptide" evidence="5">
    <location>
        <begin position="1"/>
        <end position="21"/>
    </location>
</feature>
<protein>
    <submittedName>
        <fullName evidence="7">DNA ligase</fullName>
    </submittedName>
</protein>
<dbReference type="Gene3D" id="3.30.470.30">
    <property type="entry name" value="DNA ligase/mRNA capping enzyme"/>
    <property type="match status" value="1"/>
</dbReference>
<dbReference type="GO" id="GO:0006260">
    <property type="term" value="P:DNA replication"/>
    <property type="evidence" value="ECO:0007669"/>
    <property type="project" value="UniProtKB-KW"/>
</dbReference>
<organism evidence="7 8">
    <name type="scientific">Neisseria shayeganii</name>
    <dbReference type="NCBI Taxonomy" id="607712"/>
    <lineage>
        <taxon>Bacteria</taxon>
        <taxon>Pseudomonadati</taxon>
        <taxon>Pseudomonadota</taxon>
        <taxon>Betaproteobacteria</taxon>
        <taxon>Neisseriales</taxon>
        <taxon>Neisseriaceae</taxon>
        <taxon>Neisseria</taxon>
    </lineage>
</organism>
<keyword evidence="5" id="KW-0732">Signal</keyword>
<keyword evidence="3" id="KW-0227">DNA damage</keyword>
<evidence type="ECO:0000256" key="3">
    <source>
        <dbReference type="ARBA" id="ARBA00022763"/>
    </source>
</evidence>
<dbReference type="PANTHER" id="PTHR47810">
    <property type="entry name" value="DNA LIGASE"/>
    <property type="match status" value="1"/>
</dbReference>
<dbReference type="CDD" id="cd08041">
    <property type="entry name" value="OBF_kDNA_ligase_like"/>
    <property type="match status" value="1"/>
</dbReference>
<dbReference type="EMBL" id="CP059567">
    <property type="protein sequence ID" value="QMT40174.1"/>
    <property type="molecule type" value="Genomic_DNA"/>
</dbReference>
<dbReference type="NCBIfam" id="NF006592">
    <property type="entry name" value="PRK09125.1"/>
    <property type="match status" value="1"/>
</dbReference>
<dbReference type="InterPro" id="IPR050326">
    <property type="entry name" value="NAD_dep_DNA_ligaseB"/>
</dbReference>